<dbReference type="KEGG" id="vg:70080671"/>
<gene>
    <name evidence="2" type="primary">21</name>
    <name evidence="2" type="ORF">SEA_RABBITRUN_21</name>
</gene>
<organism evidence="2 3">
    <name type="scientific">Gordonia phage Rabbitrun</name>
    <dbReference type="NCBI Taxonomy" id="2762280"/>
    <lineage>
        <taxon>Viruses</taxon>
        <taxon>Duplodnaviria</taxon>
        <taxon>Heunggongvirae</taxon>
        <taxon>Uroviricota</taxon>
        <taxon>Caudoviricetes</taxon>
        <taxon>Deeyouvirinae</taxon>
        <taxon>Nevillevirus</taxon>
        <taxon>Nevillevirus rabbitrun</taxon>
    </lineage>
</organism>
<dbReference type="RefSeq" id="YP_010246134.1">
    <property type="nucleotide sequence ID" value="NC_060133.1"/>
</dbReference>
<evidence type="ECO:0000313" key="3">
    <source>
        <dbReference type="Proteomes" id="UP000515957"/>
    </source>
</evidence>
<evidence type="ECO:0000313" key="2">
    <source>
        <dbReference type="EMBL" id="QNJ57065.1"/>
    </source>
</evidence>
<feature type="region of interest" description="Disordered" evidence="1">
    <location>
        <begin position="1"/>
        <end position="20"/>
    </location>
</feature>
<name>A0A7G8LIJ3_9CAUD</name>
<sequence length="141" mass="15153">MAGSVRVTGAATRATGQRMHNIRVPEPNRAVAAVLVSSRMRQEMSLLAMKARALYAGSVPKRTGRLASSAVSGTAMLNIARQDRWMGFVRVTAPYSVWNEMGAGPRRPGGKLPRATGKRPMFGSFGGSFTFNKVTSQLKAI</sequence>
<dbReference type="GeneID" id="70080671"/>
<keyword evidence="3" id="KW-1185">Reference proteome</keyword>
<reference evidence="2 3" key="1">
    <citation type="submission" date="2020-06" db="EMBL/GenBank/DDBJ databases">
        <authorList>
            <person name="Herren C.D."/>
            <person name="Smith Caldas M."/>
            <person name="Brooke G.M."/>
            <person name="Cabrera L.J."/>
            <person name="Caudill C.B."/>
            <person name="Ewell K.O."/>
            <person name="Haas C.L."/>
            <person name="Shapland G.L."/>
            <person name="Sitek C.J."/>
            <person name="Thompson J.S."/>
            <person name="Pollenz R.S."/>
            <person name="Garlena R.A."/>
            <person name="Russell D.A."/>
            <person name="Pope W.H."/>
            <person name="Jacobs-Sera D."/>
            <person name="Hatfull G.F."/>
        </authorList>
    </citation>
    <scope>NUCLEOTIDE SEQUENCE [LARGE SCALE GENOMIC DNA]</scope>
</reference>
<accession>A0A7G8LIJ3</accession>
<proteinExistence type="predicted"/>
<evidence type="ECO:0000256" key="1">
    <source>
        <dbReference type="SAM" id="MobiDB-lite"/>
    </source>
</evidence>
<dbReference type="EMBL" id="MT658805">
    <property type="protein sequence ID" value="QNJ57065.1"/>
    <property type="molecule type" value="Genomic_DNA"/>
</dbReference>
<dbReference type="Proteomes" id="UP000515957">
    <property type="component" value="Segment"/>
</dbReference>
<protein>
    <submittedName>
        <fullName evidence="2">Uncharacterized protein</fullName>
    </submittedName>
</protein>